<keyword evidence="6 10" id="KW-0067">ATP-binding</keyword>
<dbReference type="PANTHER" id="PTHR11956">
    <property type="entry name" value="ARGINYL-TRNA SYNTHETASE"/>
    <property type="match status" value="1"/>
</dbReference>
<dbReference type="InterPro" id="IPR005148">
    <property type="entry name" value="Arg-tRNA-synth_N"/>
</dbReference>
<dbReference type="SMART" id="SM00836">
    <property type="entry name" value="DALR_1"/>
    <property type="match status" value="1"/>
</dbReference>
<dbReference type="SUPFAM" id="SSF52374">
    <property type="entry name" value="Nucleotidylyl transferase"/>
    <property type="match status" value="1"/>
</dbReference>
<dbReference type="InterPro" id="IPR035684">
    <property type="entry name" value="ArgRS_core"/>
</dbReference>
<keyword evidence="3 10" id="KW-0963">Cytoplasm</keyword>
<dbReference type="CDD" id="cd07956">
    <property type="entry name" value="Anticodon_Ia_Arg"/>
    <property type="match status" value="1"/>
</dbReference>
<dbReference type="FunFam" id="3.30.1360.70:FF:000003">
    <property type="entry name" value="Arginine--tRNA ligase"/>
    <property type="match status" value="1"/>
</dbReference>
<dbReference type="InterPro" id="IPR036695">
    <property type="entry name" value="Arg-tRNA-synth_N_sf"/>
</dbReference>
<keyword evidence="7 10" id="KW-0648">Protein biosynthesis</keyword>
<dbReference type="InterPro" id="IPR008909">
    <property type="entry name" value="DALR_anticod-bd"/>
</dbReference>
<dbReference type="AlphaFoldDB" id="A0A1G6Z5R8"/>
<evidence type="ECO:0000313" key="14">
    <source>
        <dbReference type="EMBL" id="SDD97307.1"/>
    </source>
</evidence>
<dbReference type="GO" id="GO:0006420">
    <property type="term" value="P:arginyl-tRNA aminoacylation"/>
    <property type="evidence" value="ECO:0007669"/>
    <property type="project" value="UniProtKB-UniRule"/>
</dbReference>
<dbReference type="SUPFAM" id="SSF55190">
    <property type="entry name" value="Arginyl-tRNA synthetase (ArgRS), N-terminal 'additional' domain"/>
    <property type="match status" value="1"/>
</dbReference>
<dbReference type="FunFam" id="1.10.730.10:FF:000008">
    <property type="entry name" value="Arginine--tRNA ligase"/>
    <property type="match status" value="1"/>
</dbReference>
<dbReference type="Gene3D" id="3.40.50.620">
    <property type="entry name" value="HUPs"/>
    <property type="match status" value="1"/>
</dbReference>
<proteinExistence type="inferred from homology"/>
<comment type="subcellular location">
    <subcellularLocation>
        <location evidence="1 10">Cytoplasm</location>
    </subcellularLocation>
</comment>
<dbReference type="GO" id="GO:0005737">
    <property type="term" value="C:cytoplasm"/>
    <property type="evidence" value="ECO:0007669"/>
    <property type="project" value="UniProtKB-SubCell"/>
</dbReference>
<name>A0A1G6Z5R8_9GAMM</name>
<dbReference type="EMBL" id="FNAG01000012">
    <property type="protein sequence ID" value="SDD97307.1"/>
    <property type="molecule type" value="Genomic_DNA"/>
</dbReference>
<evidence type="ECO:0000313" key="15">
    <source>
        <dbReference type="Proteomes" id="UP000199603"/>
    </source>
</evidence>
<dbReference type="Gene3D" id="3.30.1360.70">
    <property type="entry name" value="Arginyl tRNA synthetase N-terminal domain"/>
    <property type="match status" value="1"/>
</dbReference>
<dbReference type="GO" id="GO:0004814">
    <property type="term" value="F:arginine-tRNA ligase activity"/>
    <property type="evidence" value="ECO:0007669"/>
    <property type="project" value="UniProtKB-UniRule"/>
</dbReference>
<comment type="similarity">
    <text evidence="2 10 11">Belongs to the class-I aminoacyl-tRNA synthetase family.</text>
</comment>
<keyword evidence="15" id="KW-1185">Reference proteome</keyword>
<evidence type="ECO:0000256" key="11">
    <source>
        <dbReference type="RuleBase" id="RU363038"/>
    </source>
</evidence>
<dbReference type="InterPro" id="IPR001412">
    <property type="entry name" value="aa-tRNA-synth_I_CS"/>
</dbReference>
<feature type="short sequence motif" description="'HIGH' region" evidence="10">
    <location>
        <begin position="144"/>
        <end position="154"/>
    </location>
</feature>
<reference evidence="14 15" key="1">
    <citation type="submission" date="2016-10" db="EMBL/GenBank/DDBJ databases">
        <authorList>
            <person name="de Groot N.N."/>
        </authorList>
    </citation>
    <scope>NUCLEOTIDE SEQUENCE [LARGE SCALE GENOMIC DNA]</scope>
    <source>
        <strain evidence="14 15">DSM 16957</strain>
    </source>
</reference>
<evidence type="ECO:0000259" key="13">
    <source>
        <dbReference type="SMART" id="SM01016"/>
    </source>
</evidence>
<dbReference type="Pfam" id="PF03485">
    <property type="entry name" value="Arg_tRNA_synt_N"/>
    <property type="match status" value="1"/>
</dbReference>
<dbReference type="PANTHER" id="PTHR11956:SF5">
    <property type="entry name" value="ARGININE--TRNA LIGASE, CYTOPLASMIC"/>
    <property type="match status" value="1"/>
</dbReference>
<organism evidence="14 15">
    <name type="scientific">Aquimonas voraii</name>
    <dbReference type="NCBI Taxonomy" id="265719"/>
    <lineage>
        <taxon>Bacteria</taxon>
        <taxon>Pseudomonadati</taxon>
        <taxon>Pseudomonadota</taxon>
        <taxon>Gammaproteobacteria</taxon>
        <taxon>Lysobacterales</taxon>
        <taxon>Lysobacteraceae</taxon>
        <taxon>Aquimonas</taxon>
    </lineage>
</organism>
<evidence type="ECO:0000256" key="5">
    <source>
        <dbReference type="ARBA" id="ARBA00022741"/>
    </source>
</evidence>
<keyword evidence="8 10" id="KW-0030">Aminoacyl-tRNA synthetase</keyword>
<dbReference type="InterPro" id="IPR009080">
    <property type="entry name" value="tRNAsynth_Ia_anticodon-bd"/>
</dbReference>
<feature type="domain" description="DALR anticodon binding" evidence="12">
    <location>
        <begin position="482"/>
        <end position="603"/>
    </location>
</feature>
<dbReference type="EC" id="6.1.1.19" evidence="10"/>
<dbReference type="Pfam" id="PF05746">
    <property type="entry name" value="DALR_1"/>
    <property type="match status" value="1"/>
</dbReference>
<evidence type="ECO:0000256" key="3">
    <source>
        <dbReference type="ARBA" id="ARBA00022490"/>
    </source>
</evidence>
<dbReference type="CDD" id="cd00671">
    <property type="entry name" value="ArgRS_core"/>
    <property type="match status" value="1"/>
</dbReference>
<sequence>MRTAIVRGPLPAPCAAVKDHLRELVLQALLDMKRAGELSFENEPDFVIERSKNREHGDYASNVALLLSKAAGRKPRELAEAIARTVPKSQHIEAVEVAGPGFINFRLNQACRIGTLRRVLEQGERYGCQPEDSRESVTVEFVSANPNGPLHVGHGRGAAYGASVANLLEAYGHSVQREYYVNDAGRQMDILAVSVWLRYLELCGEQPRFPDNGYKGDYVVDIARELRSEIGDDFRHRASEVEATLPADESQGGDKETHIDALIERCKQLLGSEADYRKLFDKGLNWCLKLIREDLVEFGVVHDNWFSERSLMTDCYVQRAIDTLQKAGHLYEKEGALWFRATDFGDDKDRVVRRENGVTTYFASDLGYLLSKFERGFERALYIFGADHHGYIARLKAAAQGLGLDPSRIEIQLVQFAVLYQGGEKVQMSTRSGQFVTLSELREDVGTDAARFFYVMRGNDQHLDFDLDLAKSQSNENPVYYIQYAHARVHALLRQAAEKHWSFNRTACDASRARLTDPREDELLGELMRYPEVVEAAALGRAPQVIANYLRELAAGFHSYYNAVAILVPEEELRQARLGLCIAVRQVLANGLRLLGVSAPERM</sequence>
<evidence type="ECO:0000256" key="4">
    <source>
        <dbReference type="ARBA" id="ARBA00022598"/>
    </source>
</evidence>
<dbReference type="SMART" id="SM01016">
    <property type="entry name" value="Arg_tRNA_synt_N"/>
    <property type="match status" value="1"/>
</dbReference>
<evidence type="ECO:0000256" key="7">
    <source>
        <dbReference type="ARBA" id="ARBA00022917"/>
    </source>
</evidence>
<evidence type="ECO:0000256" key="9">
    <source>
        <dbReference type="ARBA" id="ARBA00049339"/>
    </source>
</evidence>
<keyword evidence="4 10" id="KW-0436">Ligase</keyword>
<protein>
    <recommendedName>
        <fullName evidence="10">Arginine--tRNA ligase</fullName>
        <ecNumber evidence="10">6.1.1.19</ecNumber>
    </recommendedName>
    <alternativeName>
        <fullName evidence="10">Arginyl-tRNA synthetase</fullName>
        <shortName evidence="10">ArgRS</shortName>
    </alternativeName>
</protein>
<accession>A0A1G6Z5R8</accession>
<dbReference type="STRING" id="265719.SAMN04488509_11235"/>
<dbReference type="PROSITE" id="PS00178">
    <property type="entry name" value="AA_TRNA_LIGASE_I"/>
    <property type="match status" value="1"/>
</dbReference>
<evidence type="ECO:0000256" key="8">
    <source>
        <dbReference type="ARBA" id="ARBA00023146"/>
    </source>
</evidence>
<dbReference type="Proteomes" id="UP000199603">
    <property type="component" value="Unassembled WGS sequence"/>
</dbReference>
<dbReference type="Pfam" id="PF00750">
    <property type="entry name" value="tRNA-synt_1d"/>
    <property type="match status" value="2"/>
</dbReference>
<evidence type="ECO:0000256" key="1">
    <source>
        <dbReference type="ARBA" id="ARBA00004496"/>
    </source>
</evidence>
<feature type="domain" description="Arginyl tRNA synthetase N-terminal" evidence="13">
    <location>
        <begin position="19"/>
        <end position="107"/>
    </location>
</feature>
<gene>
    <name evidence="10" type="primary">argS</name>
    <name evidence="14" type="ORF">SAMN04488509_11235</name>
</gene>
<dbReference type="Gene3D" id="1.10.730.10">
    <property type="entry name" value="Isoleucyl-tRNA Synthetase, Domain 1"/>
    <property type="match status" value="1"/>
</dbReference>
<dbReference type="PRINTS" id="PR01038">
    <property type="entry name" value="TRNASYNTHARG"/>
</dbReference>
<comment type="catalytic activity">
    <reaction evidence="9 10">
        <text>tRNA(Arg) + L-arginine + ATP = L-arginyl-tRNA(Arg) + AMP + diphosphate</text>
        <dbReference type="Rhea" id="RHEA:20301"/>
        <dbReference type="Rhea" id="RHEA-COMP:9658"/>
        <dbReference type="Rhea" id="RHEA-COMP:9673"/>
        <dbReference type="ChEBI" id="CHEBI:30616"/>
        <dbReference type="ChEBI" id="CHEBI:32682"/>
        <dbReference type="ChEBI" id="CHEBI:33019"/>
        <dbReference type="ChEBI" id="CHEBI:78442"/>
        <dbReference type="ChEBI" id="CHEBI:78513"/>
        <dbReference type="ChEBI" id="CHEBI:456215"/>
        <dbReference type="EC" id="6.1.1.19"/>
    </reaction>
</comment>
<dbReference type="InterPro" id="IPR001278">
    <property type="entry name" value="Arg-tRNA-ligase"/>
</dbReference>
<evidence type="ECO:0000259" key="12">
    <source>
        <dbReference type="SMART" id="SM00836"/>
    </source>
</evidence>
<comment type="subunit">
    <text evidence="10">Monomer.</text>
</comment>
<dbReference type="NCBIfam" id="TIGR00456">
    <property type="entry name" value="argS"/>
    <property type="match status" value="1"/>
</dbReference>
<dbReference type="GO" id="GO:0005524">
    <property type="term" value="F:ATP binding"/>
    <property type="evidence" value="ECO:0007669"/>
    <property type="project" value="UniProtKB-UniRule"/>
</dbReference>
<dbReference type="InterPro" id="IPR014729">
    <property type="entry name" value="Rossmann-like_a/b/a_fold"/>
</dbReference>
<keyword evidence="5 10" id="KW-0547">Nucleotide-binding</keyword>
<evidence type="ECO:0000256" key="2">
    <source>
        <dbReference type="ARBA" id="ARBA00005594"/>
    </source>
</evidence>
<dbReference type="HAMAP" id="MF_00123">
    <property type="entry name" value="Arg_tRNA_synth"/>
    <property type="match status" value="1"/>
</dbReference>
<evidence type="ECO:0000256" key="6">
    <source>
        <dbReference type="ARBA" id="ARBA00022840"/>
    </source>
</evidence>
<dbReference type="SUPFAM" id="SSF47323">
    <property type="entry name" value="Anticodon-binding domain of a subclass of class I aminoacyl-tRNA synthetases"/>
    <property type="match status" value="1"/>
</dbReference>
<evidence type="ECO:0000256" key="10">
    <source>
        <dbReference type="HAMAP-Rule" id="MF_00123"/>
    </source>
</evidence>